<dbReference type="Gene3D" id="3.30.1330.50">
    <property type="entry name" value="2-C-methyl-D-erythritol 2,4-cyclodiphosphate synthase"/>
    <property type="match status" value="1"/>
</dbReference>
<comment type="pathway">
    <text evidence="3">Isoprenoid biosynthesis; isopentenyl diphosphate biosynthesis via DXP pathway; isopentenyl diphosphate from 1-deoxy-D-xylulose 5-phosphate: step 4/6.</text>
</comment>
<evidence type="ECO:0000256" key="2">
    <source>
        <dbReference type="ARBA" id="ARBA00001968"/>
    </source>
</evidence>
<feature type="domain" description="2-C-methyl-D-erythritol 2,4-cyclodiphosphate synthase" evidence="9">
    <location>
        <begin position="197"/>
        <end position="350"/>
    </location>
</feature>
<organism evidence="10 11">
    <name type="scientific">Hibiscus sabdariffa</name>
    <name type="common">roselle</name>
    <dbReference type="NCBI Taxonomy" id="183260"/>
    <lineage>
        <taxon>Eukaryota</taxon>
        <taxon>Viridiplantae</taxon>
        <taxon>Streptophyta</taxon>
        <taxon>Embryophyta</taxon>
        <taxon>Tracheophyta</taxon>
        <taxon>Spermatophyta</taxon>
        <taxon>Magnoliopsida</taxon>
        <taxon>eudicotyledons</taxon>
        <taxon>Gunneridae</taxon>
        <taxon>Pentapetalae</taxon>
        <taxon>rosids</taxon>
        <taxon>malvids</taxon>
        <taxon>Malvales</taxon>
        <taxon>Malvaceae</taxon>
        <taxon>Malvoideae</taxon>
        <taxon>Hibiscus</taxon>
    </lineage>
</organism>
<evidence type="ECO:0000256" key="6">
    <source>
        <dbReference type="ARBA" id="ARBA00023229"/>
    </source>
</evidence>
<comment type="similarity">
    <text evidence="8">Belongs to the IspF family.</text>
</comment>
<dbReference type="NCBIfam" id="TIGR00151">
    <property type="entry name" value="ispF"/>
    <property type="match status" value="1"/>
</dbReference>
<evidence type="ECO:0000256" key="8">
    <source>
        <dbReference type="RuleBase" id="RU004395"/>
    </source>
</evidence>
<protein>
    <recommendedName>
        <fullName evidence="4 8">2-C-methyl-D-erythritol 2,4-cyclodiphosphate synthase</fullName>
        <ecNumber evidence="4 8">4.6.1.12</ecNumber>
    </recommendedName>
</protein>
<dbReference type="HAMAP" id="MF_00107">
    <property type="entry name" value="IspF"/>
    <property type="match status" value="1"/>
</dbReference>
<dbReference type="PROSITE" id="PS01350">
    <property type="entry name" value="ISPF"/>
    <property type="match status" value="1"/>
</dbReference>
<keyword evidence="7 8" id="KW-0456">Lyase</keyword>
<dbReference type="EMBL" id="JBBPBM010000005">
    <property type="protein sequence ID" value="KAK8584295.1"/>
    <property type="molecule type" value="Genomic_DNA"/>
</dbReference>
<dbReference type="InterPro" id="IPR036571">
    <property type="entry name" value="MECDP_synthase_sf"/>
</dbReference>
<evidence type="ECO:0000256" key="4">
    <source>
        <dbReference type="ARBA" id="ARBA00012579"/>
    </source>
</evidence>
<dbReference type="PANTHER" id="PTHR43181:SF1">
    <property type="entry name" value="2-C-METHYL-D-ERYTHRITOL 2,4-CYCLODIPHOSPHATE SYNTHASE, CHLOROPLASTIC"/>
    <property type="match status" value="1"/>
</dbReference>
<evidence type="ECO:0000256" key="5">
    <source>
        <dbReference type="ARBA" id="ARBA00022723"/>
    </source>
</evidence>
<evidence type="ECO:0000256" key="1">
    <source>
        <dbReference type="ARBA" id="ARBA00000200"/>
    </source>
</evidence>
<keyword evidence="11" id="KW-1185">Reference proteome</keyword>
<keyword evidence="6 8" id="KW-0414">Isoprene biosynthesis</keyword>
<evidence type="ECO:0000256" key="3">
    <source>
        <dbReference type="ARBA" id="ARBA00004709"/>
    </source>
</evidence>
<dbReference type="PANTHER" id="PTHR43181">
    <property type="entry name" value="2-C-METHYL-D-ERYTHRITOL 2,4-CYCLODIPHOSPHATE SYNTHASE, CHLOROPLASTIC"/>
    <property type="match status" value="1"/>
</dbReference>
<comment type="cofactor">
    <cofactor evidence="2">
        <name>a divalent metal cation</name>
        <dbReference type="ChEBI" id="CHEBI:60240"/>
    </cofactor>
</comment>
<evidence type="ECO:0000259" key="9">
    <source>
        <dbReference type="Pfam" id="PF02542"/>
    </source>
</evidence>
<name>A0ABR2FQC0_9ROSI</name>
<dbReference type="Proteomes" id="UP001472677">
    <property type="component" value="Unassembled WGS sequence"/>
</dbReference>
<evidence type="ECO:0000313" key="11">
    <source>
        <dbReference type="Proteomes" id="UP001472677"/>
    </source>
</evidence>
<dbReference type="InterPro" id="IPR020555">
    <property type="entry name" value="MECDP_synthase_CS"/>
</dbReference>
<sequence>MKISKTKQSIVKTIEENLSGEQYSGDVEEIQPVQTKLFQSIQTRLFQPVQGFSNISFQFMLSQEVQWSYFNPIYGMHSDPIQYRNTIGLNRVNKGSESLKQFKETESRFSAWTKISTAMATQFFSCSPSPILAKPTTKTIHDKSILLPTPRISTSIHRNNLVASASFSRRHSISPAATSVAVDGPTTSANPSKSLPFRVGHGFDLHRLEPGYPLIIGGINIPHDRGCEAHSDGDVLLHCVVDALLGALGLPDIGQLFPDSDPMWKGAASSVFLKEAVRLMHEAGYEIGNLDATLILQRPKLSPHKEVIKTKLSELLGADPSVVNLKAKTHEKVDSLGENRSIAAHTVVLLMRKYGIASRDSLIYLTGPDCRVLNISPWNEDGCQMGQLSTEYLGLPLGSPRNSVKLWDPVITKSSQRMPVTVYNKHNSLMARFLWEGSTESRKVHWLSWSSVCQPIQLGGLGIVNLQVKNKALLGHWAVRSFYTEDDFGSFMRENLRFQLETENKDGFITEFGSRVGSIWSWDIPLRR</sequence>
<evidence type="ECO:0000313" key="10">
    <source>
        <dbReference type="EMBL" id="KAK8584295.1"/>
    </source>
</evidence>
<comment type="caution">
    <text evidence="10">The sequence shown here is derived from an EMBL/GenBank/DDBJ whole genome shotgun (WGS) entry which is preliminary data.</text>
</comment>
<dbReference type="SUPFAM" id="SSF69765">
    <property type="entry name" value="IpsF-like"/>
    <property type="match status" value="1"/>
</dbReference>
<proteinExistence type="inferred from homology"/>
<dbReference type="InterPro" id="IPR003526">
    <property type="entry name" value="MECDP_synthase"/>
</dbReference>
<dbReference type="Pfam" id="PF02542">
    <property type="entry name" value="YgbB"/>
    <property type="match status" value="1"/>
</dbReference>
<dbReference type="EC" id="4.6.1.12" evidence="4 8"/>
<accession>A0ABR2FQC0</accession>
<reference evidence="10 11" key="1">
    <citation type="journal article" date="2024" name="G3 (Bethesda)">
        <title>Genome assembly of Hibiscus sabdariffa L. provides insights into metabolisms of medicinal natural products.</title>
        <authorList>
            <person name="Kim T."/>
        </authorList>
    </citation>
    <scope>NUCLEOTIDE SEQUENCE [LARGE SCALE GENOMIC DNA]</scope>
    <source>
        <strain evidence="10">TK-2024</strain>
        <tissue evidence="10">Old leaves</tissue>
    </source>
</reference>
<comment type="catalytic activity">
    <reaction evidence="1 8">
        <text>4-CDP-2-C-methyl-D-erythritol 2-phosphate = 2-C-methyl-D-erythritol 2,4-cyclic diphosphate + CMP</text>
        <dbReference type="Rhea" id="RHEA:23864"/>
        <dbReference type="ChEBI" id="CHEBI:57919"/>
        <dbReference type="ChEBI" id="CHEBI:58483"/>
        <dbReference type="ChEBI" id="CHEBI:60377"/>
        <dbReference type="EC" id="4.6.1.12"/>
    </reaction>
</comment>
<evidence type="ECO:0000256" key="7">
    <source>
        <dbReference type="ARBA" id="ARBA00023239"/>
    </source>
</evidence>
<keyword evidence="5" id="KW-0479">Metal-binding</keyword>
<dbReference type="CDD" id="cd00554">
    <property type="entry name" value="MECDP_synthase"/>
    <property type="match status" value="1"/>
</dbReference>
<gene>
    <name evidence="10" type="ORF">V6N12_068540</name>
</gene>